<organism evidence="4 5">
    <name type="scientific">Nosema bombycis (strain CQ1 / CVCC 102059)</name>
    <name type="common">Microsporidian parasite</name>
    <name type="synonym">Pebrine of silkworm</name>
    <dbReference type="NCBI Taxonomy" id="578461"/>
    <lineage>
        <taxon>Eukaryota</taxon>
        <taxon>Fungi</taxon>
        <taxon>Fungi incertae sedis</taxon>
        <taxon>Microsporidia</taxon>
        <taxon>Nosematidae</taxon>
        <taxon>Nosema</taxon>
    </lineage>
</organism>
<dbReference type="CDD" id="cd02022">
    <property type="entry name" value="DPCK"/>
    <property type="match status" value="1"/>
</dbReference>
<dbReference type="InterPro" id="IPR001977">
    <property type="entry name" value="Depp_CoAkinase"/>
</dbReference>
<keyword evidence="3" id="KW-1133">Transmembrane helix</keyword>
<reference evidence="4 5" key="1">
    <citation type="journal article" date="2013" name="BMC Genomics">
        <title>Comparative genomics of parasitic silkworm microsporidia reveal an association between genome expansion and host adaptation.</title>
        <authorList>
            <person name="Pan G."/>
            <person name="Xu J."/>
            <person name="Li T."/>
            <person name="Xia Q."/>
            <person name="Liu S.L."/>
            <person name="Zhang G."/>
            <person name="Li S."/>
            <person name="Li C."/>
            <person name="Liu H."/>
            <person name="Yang L."/>
            <person name="Liu T."/>
            <person name="Zhang X."/>
            <person name="Wu Z."/>
            <person name="Fan W."/>
            <person name="Dang X."/>
            <person name="Xiang H."/>
            <person name="Tao M."/>
            <person name="Li Y."/>
            <person name="Hu J."/>
            <person name="Li Z."/>
            <person name="Lin L."/>
            <person name="Luo J."/>
            <person name="Geng L."/>
            <person name="Wang L."/>
            <person name="Long M."/>
            <person name="Wan Y."/>
            <person name="He N."/>
            <person name="Zhang Z."/>
            <person name="Lu C."/>
            <person name="Keeling P.J."/>
            <person name="Wang J."/>
            <person name="Xiang Z."/>
            <person name="Zhou Z."/>
        </authorList>
    </citation>
    <scope>NUCLEOTIDE SEQUENCE [LARGE SCALE GENOMIC DNA]</scope>
    <source>
        <strain evidence="5">CQ1 / CVCC 102059</strain>
    </source>
</reference>
<dbReference type="SUPFAM" id="SSF52540">
    <property type="entry name" value="P-loop containing nucleoside triphosphate hydrolases"/>
    <property type="match status" value="1"/>
</dbReference>
<keyword evidence="3" id="KW-0472">Membrane</keyword>
<keyword evidence="4" id="KW-0808">Transferase</keyword>
<dbReference type="AlphaFoldDB" id="R0KTX1"/>
<dbReference type="OrthoDB" id="247245at2759"/>
<feature type="transmembrane region" description="Helical" evidence="3">
    <location>
        <begin position="62"/>
        <end position="85"/>
    </location>
</feature>
<dbReference type="Pfam" id="PF01121">
    <property type="entry name" value="CoaE"/>
    <property type="match status" value="1"/>
</dbReference>
<dbReference type="Gene3D" id="3.40.50.300">
    <property type="entry name" value="P-loop containing nucleotide triphosphate hydrolases"/>
    <property type="match status" value="1"/>
</dbReference>
<protein>
    <submittedName>
        <fullName evidence="4">Dephospho-CoA kinase</fullName>
    </submittedName>
</protein>
<dbReference type="GO" id="GO:0004140">
    <property type="term" value="F:dephospho-CoA kinase activity"/>
    <property type="evidence" value="ECO:0007669"/>
    <property type="project" value="InterPro"/>
</dbReference>
<keyword evidence="4" id="KW-0418">Kinase</keyword>
<evidence type="ECO:0000256" key="3">
    <source>
        <dbReference type="SAM" id="Phobius"/>
    </source>
</evidence>
<accession>R0KTX1</accession>
<dbReference type="OMA" id="CGPKTQE"/>
<dbReference type="VEuPathDB" id="MicrosporidiaDB:NBO_63g0001"/>
<keyword evidence="1" id="KW-0547">Nucleotide-binding</keyword>
<proteinExistence type="predicted"/>
<evidence type="ECO:0000256" key="1">
    <source>
        <dbReference type="ARBA" id="ARBA00022741"/>
    </source>
</evidence>
<dbReference type="InterPro" id="IPR027417">
    <property type="entry name" value="P-loop_NTPase"/>
</dbReference>
<feature type="transmembrane region" description="Helical" evidence="3">
    <location>
        <begin position="97"/>
        <end position="114"/>
    </location>
</feature>
<keyword evidence="3" id="KW-0812">Transmembrane</keyword>
<name>R0KTX1_NOSB1</name>
<feature type="transmembrane region" description="Helical" evidence="3">
    <location>
        <begin position="165"/>
        <end position="184"/>
    </location>
</feature>
<gene>
    <name evidence="4" type="primary">COAE</name>
    <name evidence="4" type="ORF">NBO_63g0001</name>
</gene>
<keyword evidence="5" id="KW-1185">Reference proteome</keyword>
<evidence type="ECO:0000313" key="5">
    <source>
        <dbReference type="Proteomes" id="UP000016927"/>
    </source>
</evidence>
<dbReference type="GO" id="GO:0005524">
    <property type="term" value="F:ATP binding"/>
    <property type="evidence" value="ECO:0007669"/>
    <property type="project" value="UniProtKB-KW"/>
</dbReference>
<evidence type="ECO:0000313" key="4">
    <source>
        <dbReference type="EMBL" id="EOB13682.1"/>
    </source>
</evidence>
<dbReference type="STRING" id="578461.R0KTX1"/>
<sequence length="185" mass="22081">MKLVMVTGGLKTGKSTFLNYLRKFGYYTISCDEIIKNILKLLRIDKKWIIRHFFTNKIFRRVYLCVIIPIMFLIVVLKLFIALILGKSLIFIEMPLLYEYRLNCIFYNIVVWTTKEEQMKRIERSGVSKEFLKMQMPLEYKKQKADYLIVNNGDISDLKKKAMDLCDDCLNLYQIMIILFLIYLL</sequence>
<dbReference type="HOGENOM" id="CLU_057180_3_1_1"/>
<evidence type="ECO:0000256" key="2">
    <source>
        <dbReference type="ARBA" id="ARBA00022840"/>
    </source>
</evidence>
<dbReference type="Proteomes" id="UP000016927">
    <property type="component" value="Unassembled WGS sequence"/>
</dbReference>
<keyword evidence="2" id="KW-0067">ATP-binding</keyword>
<dbReference type="EMBL" id="KB908971">
    <property type="protein sequence ID" value="EOB13682.1"/>
    <property type="molecule type" value="Genomic_DNA"/>
</dbReference>
<dbReference type="GO" id="GO:0015937">
    <property type="term" value="P:coenzyme A biosynthetic process"/>
    <property type="evidence" value="ECO:0007669"/>
    <property type="project" value="InterPro"/>
</dbReference>